<dbReference type="AlphaFoldDB" id="A0A1B8GSV4"/>
<accession>A0A1B8GSV4</accession>
<organism evidence="6 7">
    <name type="scientific">Pseudogymnoascus verrucosus</name>
    <dbReference type="NCBI Taxonomy" id="342668"/>
    <lineage>
        <taxon>Eukaryota</taxon>
        <taxon>Fungi</taxon>
        <taxon>Dikarya</taxon>
        <taxon>Ascomycota</taxon>
        <taxon>Pezizomycotina</taxon>
        <taxon>Leotiomycetes</taxon>
        <taxon>Thelebolales</taxon>
        <taxon>Thelebolaceae</taxon>
        <taxon>Pseudogymnoascus</taxon>
    </lineage>
</organism>
<dbReference type="Pfam" id="PF01753">
    <property type="entry name" value="zf-MYND"/>
    <property type="match status" value="1"/>
</dbReference>
<dbReference type="EMBL" id="KV460214">
    <property type="protein sequence ID" value="OBT98907.1"/>
    <property type="molecule type" value="Genomic_DNA"/>
</dbReference>
<dbReference type="STRING" id="342668.A0A1B8GSV4"/>
<protein>
    <recommendedName>
        <fullName evidence="5">MYND-type domain-containing protein</fullName>
    </recommendedName>
</protein>
<keyword evidence="2 4" id="KW-0863">Zinc-finger</keyword>
<evidence type="ECO:0000313" key="7">
    <source>
        <dbReference type="Proteomes" id="UP000091956"/>
    </source>
</evidence>
<sequence>MEDPQTSATPAPPSCFNCKKLQTEFPKLLMRCAKCRTALYCSLECQKADWKSHKPTCHLTGSAPPPNPPQGPKARHNPGFQAMNDMFGLSNDDFLHDRPEGEVFNLLIDSFRMRVEDESVYGGNTIGVYNGENTLPLFKKFLSLAESRQKLLPTWWSSVERGECERLAESGSQWSDINCAVEKSEIQDHYNDNLMPMKLRILAEKIYGKGFM</sequence>
<keyword evidence="7" id="KW-1185">Reference proteome</keyword>
<dbReference type="PROSITE" id="PS50865">
    <property type="entry name" value="ZF_MYND_2"/>
    <property type="match status" value="1"/>
</dbReference>
<dbReference type="Proteomes" id="UP000091956">
    <property type="component" value="Unassembled WGS sequence"/>
</dbReference>
<keyword evidence="1" id="KW-0479">Metal-binding</keyword>
<dbReference type="GeneID" id="28835789"/>
<dbReference type="GO" id="GO:0008270">
    <property type="term" value="F:zinc ion binding"/>
    <property type="evidence" value="ECO:0007669"/>
    <property type="project" value="UniProtKB-KW"/>
</dbReference>
<dbReference type="PROSITE" id="PS01360">
    <property type="entry name" value="ZF_MYND_1"/>
    <property type="match status" value="1"/>
</dbReference>
<dbReference type="RefSeq" id="XP_018132640.1">
    <property type="nucleotide sequence ID" value="XM_018271913.1"/>
</dbReference>
<reference evidence="7" key="2">
    <citation type="journal article" date="2018" name="Nat. Commun.">
        <title>Extreme sensitivity to ultraviolet light in the fungal pathogen causing white-nose syndrome of bats.</title>
        <authorList>
            <person name="Palmer J.M."/>
            <person name="Drees K.P."/>
            <person name="Foster J.T."/>
            <person name="Lindner D.L."/>
        </authorList>
    </citation>
    <scope>NUCLEOTIDE SEQUENCE [LARGE SCALE GENOMIC DNA]</scope>
    <source>
        <strain evidence="7">UAMH 10579</strain>
    </source>
</reference>
<evidence type="ECO:0000256" key="3">
    <source>
        <dbReference type="ARBA" id="ARBA00022833"/>
    </source>
</evidence>
<evidence type="ECO:0000256" key="4">
    <source>
        <dbReference type="PROSITE-ProRule" id="PRU00134"/>
    </source>
</evidence>
<dbReference type="InterPro" id="IPR002893">
    <property type="entry name" value="Znf_MYND"/>
</dbReference>
<name>A0A1B8GSV4_9PEZI</name>
<evidence type="ECO:0000259" key="5">
    <source>
        <dbReference type="PROSITE" id="PS50865"/>
    </source>
</evidence>
<keyword evidence="3" id="KW-0862">Zinc</keyword>
<feature type="domain" description="MYND-type" evidence="5">
    <location>
        <begin position="15"/>
        <end position="57"/>
    </location>
</feature>
<gene>
    <name evidence="6" type="ORF">VE01_02403</name>
</gene>
<reference evidence="6 7" key="1">
    <citation type="submission" date="2016-03" db="EMBL/GenBank/DDBJ databases">
        <title>Comparative genomics of Pseudogymnoascus destructans, the fungus causing white-nose syndrome of bats.</title>
        <authorList>
            <person name="Palmer J.M."/>
            <person name="Drees K.P."/>
            <person name="Foster J.T."/>
            <person name="Lindner D.L."/>
        </authorList>
    </citation>
    <scope>NUCLEOTIDE SEQUENCE [LARGE SCALE GENOMIC DNA]</scope>
    <source>
        <strain evidence="6 7">UAMH 10579</strain>
    </source>
</reference>
<dbReference type="Gene3D" id="6.10.140.2220">
    <property type="match status" value="1"/>
</dbReference>
<evidence type="ECO:0000256" key="2">
    <source>
        <dbReference type="ARBA" id="ARBA00022771"/>
    </source>
</evidence>
<dbReference type="OrthoDB" id="432970at2759"/>
<evidence type="ECO:0000256" key="1">
    <source>
        <dbReference type="ARBA" id="ARBA00022723"/>
    </source>
</evidence>
<evidence type="ECO:0000313" key="6">
    <source>
        <dbReference type="EMBL" id="OBT98907.1"/>
    </source>
</evidence>
<dbReference type="SUPFAM" id="SSF144232">
    <property type="entry name" value="HIT/MYND zinc finger-like"/>
    <property type="match status" value="1"/>
</dbReference>
<proteinExistence type="predicted"/>